<dbReference type="Pfam" id="PF00172">
    <property type="entry name" value="Zn_clus"/>
    <property type="match status" value="1"/>
</dbReference>
<feature type="compositionally biased region" description="Polar residues" evidence="2">
    <location>
        <begin position="51"/>
        <end position="68"/>
    </location>
</feature>
<dbReference type="AlphaFoldDB" id="A0A7U2FED5"/>
<evidence type="ECO:0000313" key="5">
    <source>
        <dbReference type="Proteomes" id="UP000663193"/>
    </source>
</evidence>
<name>A0A7U2FED5_PHANO</name>
<dbReference type="GO" id="GO:0000981">
    <property type="term" value="F:DNA-binding transcription factor activity, RNA polymerase II-specific"/>
    <property type="evidence" value="ECO:0007669"/>
    <property type="project" value="InterPro"/>
</dbReference>
<dbReference type="PANTHER" id="PTHR37534:SF25">
    <property type="entry name" value="ZN(II)2CYS6 TRANSCRIPTION FACTOR (EUROFUNG)"/>
    <property type="match status" value="1"/>
</dbReference>
<dbReference type="VEuPathDB" id="FungiDB:JI435_120470"/>
<feature type="compositionally biased region" description="Polar residues" evidence="2">
    <location>
        <begin position="77"/>
        <end position="95"/>
    </location>
</feature>
<reference evidence="5" key="1">
    <citation type="journal article" date="2021" name="BMC Genomics">
        <title>Chromosome-level genome assembly and manually-curated proteome of model necrotroph Parastagonospora nodorum Sn15 reveals a genome-wide trove of candidate effector homologs, and redundancy of virulence-related functions within an accessory chromosome.</title>
        <authorList>
            <person name="Bertazzoni S."/>
            <person name="Jones D.A.B."/>
            <person name="Phan H.T."/>
            <person name="Tan K.-C."/>
            <person name="Hane J.K."/>
        </authorList>
    </citation>
    <scope>NUCLEOTIDE SEQUENCE [LARGE SCALE GENOMIC DNA]</scope>
    <source>
        <strain evidence="5">SN15 / ATCC MYA-4574 / FGSC 10173)</strain>
    </source>
</reference>
<dbReference type="OrthoDB" id="4525710at2759"/>
<dbReference type="PANTHER" id="PTHR37534">
    <property type="entry name" value="TRANSCRIPTIONAL ACTIVATOR PROTEIN UGA3"/>
    <property type="match status" value="1"/>
</dbReference>
<feature type="compositionally biased region" description="Basic and acidic residues" evidence="2">
    <location>
        <begin position="127"/>
        <end position="137"/>
    </location>
</feature>
<dbReference type="Gene3D" id="4.10.240.10">
    <property type="entry name" value="Zn(2)-C6 fungal-type DNA-binding domain"/>
    <property type="match status" value="1"/>
</dbReference>
<dbReference type="PROSITE" id="PS50048">
    <property type="entry name" value="ZN2_CY6_FUNGAL_2"/>
    <property type="match status" value="1"/>
</dbReference>
<gene>
    <name evidence="4" type="ORF">JI435_120470</name>
</gene>
<dbReference type="CDD" id="cd00067">
    <property type="entry name" value="GAL4"/>
    <property type="match status" value="1"/>
</dbReference>
<sequence>MGNYRSRSGCLTCRARRVKCDETRPVCKACSKKNRPCQWDAPQSKFKVYQPQYSRSATQESGPDSNTMDVDEGSEEGQASSRRTFSPKPNQPTSRRNSRTEVPLEPHGSASTTSQHSPDNEPLALRESIRHSDESHHSTSHGSNPLPVEVPQGTRPYSQTPVPLTHDEAVLVHHYTEHLGRWLDCTDATRQFTLSVPGKVKTCPVLCHAVFSFAAQHRREEANADAAYHRCIPLLINRLNERAASHDETLLCAIVILRFYEQLIVPSNTGSDQENHLTGTSAILRASQGHHFVDPSAPTLREAAFWVYVRQCLYSATIHQQPPDIDFTLQLHPSPESMQDAHPLARLRLETAWANQMTWNLAHVVNYCFDPNAEANNRSRRWQELWDQVDRWSKQRPEGFNPIWQGKGKEHGVFPEVWFTTDWHVLSFGFYHFACILLLTYKPGPKFAIRNATGLSDANQQILDHARVICGACKCAPETGPLSITVCHTIFIWGPLVTDPAEREEIAKLLVAFEQNHFWPTAWIITALKKEWGIS</sequence>
<dbReference type="SUPFAM" id="SSF57701">
    <property type="entry name" value="Zn2/Cys6 DNA-binding domain"/>
    <property type="match status" value="1"/>
</dbReference>
<evidence type="ECO:0000256" key="1">
    <source>
        <dbReference type="ARBA" id="ARBA00023242"/>
    </source>
</evidence>
<dbReference type="EMBL" id="CP069034">
    <property type="protein sequence ID" value="QRD01376.1"/>
    <property type="molecule type" value="Genomic_DNA"/>
</dbReference>
<feature type="region of interest" description="Disordered" evidence="2">
    <location>
        <begin position="33"/>
        <end position="158"/>
    </location>
</feature>
<dbReference type="Proteomes" id="UP000663193">
    <property type="component" value="Chromosome 12"/>
</dbReference>
<organism evidence="4 5">
    <name type="scientific">Phaeosphaeria nodorum (strain SN15 / ATCC MYA-4574 / FGSC 10173)</name>
    <name type="common">Glume blotch fungus</name>
    <name type="synonym">Parastagonospora nodorum</name>
    <dbReference type="NCBI Taxonomy" id="321614"/>
    <lineage>
        <taxon>Eukaryota</taxon>
        <taxon>Fungi</taxon>
        <taxon>Dikarya</taxon>
        <taxon>Ascomycota</taxon>
        <taxon>Pezizomycotina</taxon>
        <taxon>Dothideomycetes</taxon>
        <taxon>Pleosporomycetidae</taxon>
        <taxon>Pleosporales</taxon>
        <taxon>Pleosporineae</taxon>
        <taxon>Phaeosphaeriaceae</taxon>
        <taxon>Parastagonospora</taxon>
    </lineage>
</organism>
<evidence type="ECO:0000313" key="4">
    <source>
        <dbReference type="EMBL" id="QRD01376.1"/>
    </source>
</evidence>
<dbReference type="PROSITE" id="PS00463">
    <property type="entry name" value="ZN2_CY6_FUNGAL_1"/>
    <property type="match status" value="1"/>
</dbReference>
<dbReference type="InterPro" id="IPR036864">
    <property type="entry name" value="Zn2-C6_fun-type_DNA-bd_sf"/>
</dbReference>
<protein>
    <recommendedName>
        <fullName evidence="3">Zn(2)-C6 fungal-type domain-containing protein</fullName>
    </recommendedName>
</protein>
<dbReference type="GO" id="GO:0008270">
    <property type="term" value="F:zinc ion binding"/>
    <property type="evidence" value="ECO:0007669"/>
    <property type="project" value="InterPro"/>
</dbReference>
<dbReference type="InterPro" id="IPR001138">
    <property type="entry name" value="Zn2Cys6_DnaBD"/>
</dbReference>
<proteinExistence type="predicted"/>
<dbReference type="SMART" id="SM00066">
    <property type="entry name" value="GAL4"/>
    <property type="match status" value="1"/>
</dbReference>
<keyword evidence="5" id="KW-1185">Reference proteome</keyword>
<keyword evidence="1" id="KW-0539">Nucleus</keyword>
<feature type="domain" description="Zn(2)-C6 fungal-type" evidence="3">
    <location>
        <begin position="9"/>
        <end position="39"/>
    </location>
</feature>
<accession>A0A7U2FED5</accession>
<evidence type="ECO:0000259" key="3">
    <source>
        <dbReference type="PROSITE" id="PS50048"/>
    </source>
</evidence>
<evidence type="ECO:0000256" key="2">
    <source>
        <dbReference type="SAM" id="MobiDB-lite"/>
    </source>
</evidence>